<feature type="signal peptide" evidence="1">
    <location>
        <begin position="1"/>
        <end position="21"/>
    </location>
</feature>
<feature type="chain" id="PRO_5012071565" description="DUF4292 domain-containing protein" evidence="1">
    <location>
        <begin position="22"/>
        <end position="264"/>
    </location>
</feature>
<reference evidence="3" key="1">
    <citation type="submission" date="2017-01" db="EMBL/GenBank/DDBJ databases">
        <authorList>
            <person name="Varghese N."/>
            <person name="Submissions S."/>
        </authorList>
    </citation>
    <scope>NUCLEOTIDE SEQUENCE [LARGE SCALE GENOMIC DNA]</scope>
    <source>
        <strain evidence="3">DSM 23145</strain>
    </source>
</reference>
<evidence type="ECO:0000313" key="2">
    <source>
        <dbReference type="EMBL" id="SIS68675.1"/>
    </source>
</evidence>
<protein>
    <recommendedName>
        <fullName evidence="4">DUF4292 domain-containing protein</fullName>
    </recommendedName>
</protein>
<dbReference type="PROSITE" id="PS51257">
    <property type="entry name" value="PROKAR_LIPOPROTEIN"/>
    <property type="match status" value="1"/>
</dbReference>
<dbReference type="AlphaFoldDB" id="A0A1N7L479"/>
<organism evidence="2 3">
    <name type="scientific">Kaistella chaponensis</name>
    <dbReference type="NCBI Taxonomy" id="713588"/>
    <lineage>
        <taxon>Bacteria</taxon>
        <taxon>Pseudomonadati</taxon>
        <taxon>Bacteroidota</taxon>
        <taxon>Flavobacteriia</taxon>
        <taxon>Flavobacteriales</taxon>
        <taxon>Weeksellaceae</taxon>
        <taxon>Chryseobacterium group</taxon>
        <taxon>Kaistella</taxon>
    </lineage>
</organism>
<dbReference type="OrthoDB" id="849114at2"/>
<dbReference type="EMBL" id="FTOI01000004">
    <property type="protein sequence ID" value="SIS68675.1"/>
    <property type="molecule type" value="Genomic_DNA"/>
</dbReference>
<name>A0A1N7L479_9FLAO</name>
<evidence type="ECO:0000256" key="1">
    <source>
        <dbReference type="SAM" id="SignalP"/>
    </source>
</evidence>
<dbReference type="STRING" id="713588.SAMN05421789_104209"/>
<proteinExistence type="predicted"/>
<dbReference type="Proteomes" id="UP000185839">
    <property type="component" value="Unassembled WGS sequence"/>
</dbReference>
<evidence type="ECO:0008006" key="4">
    <source>
        <dbReference type="Google" id="ProtNLM"/>
    </source>
</evidence>
<evidence type="ECO:0000313" key="3">
    <source>
        <dbReference type="Proteomes" id="UP000185839"/>
    </source>
</evidence>
<accession>A0A1N7L479</accession>
<dbReference type="Pfam" id="PF14125">
    <property type="entry name" value="DUF4292"/>
    <property type="match status" value="1"/>
</dbReference>
<gene>
    <name evidence="2" type="ORF">SAMN05421789_104209</name>
</gene>
<keyword evidence="3" id="KW-1185">Reference proteome</keyword>
<keyword evidence="1" id="KW-0732">Signal</keyword>
<sequence>MKNYILIVMTAVLLLSCKAKTATNNPIGTDNAIAANATFFNKIKEKSNFQQLKINSRVSIENGTFIPTLDATIYIENGQKVWMNMIAIFLNVGRGIATPEGIKGYEKWNKTYIESDFSYLNKLLNVNFIDYSSLQNLLLGKTFIPINEKDFLVTKNAQGYRLISSKNLTFTNNGQVSEYSVAMDFSNDFNLMQVNLVDKNKTNELEISYLNWTGFEEMMLPKNVKIIIKGTKTSQILLENTRFESSKMDTPYSVPNNYTKTEIR</sequence>
<dbReference type="InterPro" id="IPR025634">
    <property type="entry name" value="DUF4292"/>
</dbReference>
<dbReference type="RefSeq" id="WP_076386407.1">
    <property type="nucleotide sequence ID" value="NZ_FTOI01000004.1"/>
</dbReference>